<feature type="compositionally biased region" description="Basic residues" evidence="2">
    <location>
        <begin position="369"/>
        <end position="385"/>
    </location>
</feature>
<dbReference type="PANTHER" id="PTHR23330">
    <property type="entry name" value="P300 TRANSCRIPTIONAL COFACTOR JMY-RELATED"/>
    <property type="match status" value="1"/>
</dbReference>
<evidence type="ECO:0000313" key="4">
    <source>
        <dbReference type="RefSeq" id="XP_014674689.1"/>
    </source>
</evidence>
<accession>A0ABM1ER69</accession>
<evidence type="ECO:0000313" key="5">
    <source>
        <dbReference type="RefSeq" id="XP_014674690.1"/>
    </source>
</evidence>
<dbReference type="PANTHER" id="PTHR23330:SF9">
    <property type="entry name" value="PROLINE-RICH PROTEIN 11"/>
    <property type="match status" value="1"/>
</dbReference>
<evidence type="ECO:0000256" key="2">
    <source>
        <dbReference type="SAM" id="MobiDB-lite"/>
    </source>
</evidence>
<protein>
    <submittedName>
        <fullName evidence="4 5">Proline-rich protein 11-like</fullName>
    </submittedName>
</protein>
<feature type="compositionally biased region" description="Pro residues" evidence="2">
    <location>
        <begin position="169"/>
        <end position="194"/>
    </location>
</feature>
<dbReference type="RefSeq" id="XP_014674690.1">
    <property type="nucleotide sequence ID" value="XM_014819204.1"/>
</dbReference>
<feature type="coiled-coil region" evidence="1">
    <location>
        <begin position="106"/>
        <end position="140"/>
    </location>
</feature>
<dbReference type="GeneID" id="106814842"/>
<sequence length="423" mass="45856">MAMRIARRRSLRPLTIPRRRQDTDVTDVAQAGPSADSDCWEDVEIWEAKWSSANTSEVQLNCSSVLDAAGWITTSDLHRPVESALAWCQTKVSEAWNATQQVLFPSTRYKRDLDDAMSRVEQLEIELQGLKKQKLDHEVVSAKPDHQYCEKCAGHLAGHLPQAACVGAAPPPPPPPPPPPKAAPPPPPPPPPPGKLNSSKKPVIKKSKKAEKPAAASLPSISLDDIKKVKLKKRSPAKTATPGTPEGKLRTPLITLDALRSVTLKSSEKKRRSVGRRASKENGGGGDFRSGLKRSRVDRSPGGTPLKRNVEECGEGLTPTMTRALKKKFENTKTPSPRDLTSTSPTDDGFQDFDDIPTPTTRRSDARRSGGKPRRRSHSLLRRSIGRQSPGKLVAAGAKGGDGDASARWSVAPDSLNQVAPDM</sequence>
<organism evidence="3 5">
    <name type="scientific">Priapulus caudatus</name>
    <name type="common">Priapulid worm</name>
    <dbReference type="NCBI Taxonomy" id="37621"/>
    <lineage>
        <taxon>Eukaryota</taxon>
        <taxon>Metazoa</taxon>
        <taxon>Ecdysozoa</taxon>
        <taxon>Scalidophora</taxon>
        <taxon>Priapulida</taxon>
        <taxon>Priapulimorpha</taxon>
        <taxon>Priapulimorphida</taxon>
        <taxon>Priapulidae</taxon>
        <taxon>Priapulus</taxon>
    </lineage>
</organism>
<reference evidence="4 5" key="1">
    <citation type="submission" date="2025-05" db="UniProtKB">
        <authorList>
            <consortium name="RefSeq"/>
        </authorList>
    </citation>
    <scope>IDENTIFICATION</scope>
</reference>
<evidence type="ECO:0000256" key="1">
    <source>
        <dbReference type="SAM" id="Coils"/>
    </source>
</evidence>
<keyword evidence="3" id="KW-1185">Reference proteome</keyword>
<keyword evidence="1" id="KW-0175">Coiled coil</keyword>
<proteinExistence type="predicted"/>
<dbReference type="RefSeq" id="XP_014674689.1">
    <property type="nucleotide sequence ID" value="XM_014819203.1"/>
</dbReference>
<name>A0ABM1ER69_PRICU</name>
<evidence type="ECO:0000313" key="3">
    <source>
        <dbReference type="Proteomes" id="UP000695022"/>
    </source>
</evidence>
<feature type="region of interest" description="Disordered" evidence="2">
    <location>
        <begin position="167"/>
        <end position="423"/>
    </location>
</feature>
<feature type="compositionally biased region" description="Basic residues" evidence="2">
    <location>
        <begin position="268"/>
        <end position="277"/>
    </location>
</feature>
<gene>
    <name evidence="4 5" type="primary">LOC106814842</name>
</gene>
<feature type="compositionally biased region" description="Polar residues" evidence="2">
    <location>
        <begin position="332"/>
        <end position="346"/>
    </location>
</feature>
<dbReference type="Proteomes" id="UP000695022">
    <property type="component" value="Unplaced"/>
</dbReference>